<feature type="compositionally biased region" description="Basic and acidic residues" evidence="1">
    <location>
        <begin position="505"/>
        <end position="515"/>
    </location>
</feature>
<evidence type="ECO:0000256" key="2">
    <source>
        <dbReference type="SAM" id="SignalP"/>
    </source>
</evidence>
<dbReference type="EMBL" id="CP068108">
    <property type="protein sequence ID" value="QQT98735.1"/>
    <property type="molecule type" value="Genomic_DNA"/>
</dbReference>
<dbReference type="Proteomes" id="UP000596202">
    <property type="component" value="Chromosome"/>
</dbReference>
<evidence type="ECO:0000313" key="4">
    <source>
        <dbReference type="Proteomes" id="UP000596202"/>
    </source>
</evidence>
<evidence type="ECO:0008006" key="5">
    <source>
        <dbReference type="Google" id="ProtNLM"/>
    </source>
</evidence>
<feature type="region of interest" description="Disordered" evidence="1">
    <location>
        <begin position="493"/>
        <end position="515"/>
    </location>
</feature>
<protein>
    <recommendedName>
        <fullName evidence="5">Lipoprotein</fullName>
    </recommendedName>
</protein>
<accession>A0A9Q6Z3R7</accession>
<name>A0A9Q6Z3R7_MYROD</name>
<dbReference type="OrthoDB" id="1407869at2"/>
<evidence type="ECO:0000313" key="3">
    <source>
        <dbReference type="EMBL" id="QQT98735.1"/>
    </source>
</evidence>
<keyword evidence="2" id="KW-0732">Signal</keyword>
<dbReference type="AlphaFoldDB" id="A0A9Q6Z3R7"/>
<dbReference type="PROSITE" id="PS51257">
    <property type="entry name" value="PROKAR_LIPOPROTEIN"/>
    <property type="match status" value="1"/>
</dbReference>
<reference evidence="3 4" key="1">
    <citation type="submission" date="2021-01" db="EMBL/GenBank/DDBJ databases">
        <title>FDA dAtabase for Regulatory Grade micrObial Sequences (FDA-ARGOS): Supporting development and validation of Infectious Disease Dx tests.</title>
        <authorList>
            <person name="Sproer C."/>
            <person name="Gronow S."/>
            <person name="Severitt S."/>
            <person name="Schroder I."/>
            <person name="Tallon L."/>
            <person name="Sadzewicz L."/>
            <person name="Zhao X."/>
            <person name="Boylan J."/>
            <person name="Ott S."/>
            <person name="Bowen H."/>
            <person name="Vavikolanu K."/>
            <person name="Mehta A."/>
            <person name="Aluvathingal J."/>
            <person name="Nadendla S."/>
            <person name="Lowell S."/>
            <person name="Myers T."/>
            <person name="Yan Y."/>
            <person name="Sichtig H."/>
        </authorList>
    </citation>
    <scope>NUCLEOTIDE SEQUENCE [LARGE SCALE GENOMIC DNA]</scope>
    <source>
        <strain evidence="3 4">FDAARGOS_1131</strain>
    </source>
</reference>
<feature type="chain" id="PRO_5040398592" description="Lipoprotein" evidence="2">
    <location>
        <begin position="20"/>
        <end position="515"/>
    </location>
</feature>
<feature type="signal peptide" evidence="2">
    <location>
        <begin position="1"/>
        <end position="19"/>
    </location>
</feature>
<gene>
    <name evidence="3" type="ORF">I6I88_10955</name>
</gene>
<sequence>MKRLSYVINFVLLSSLAITSCSSDDHNYLIPVDPTVPTTVEHATGTYVGKVKDSGNFAIVLTTNKGEFNLKFISNVVKEEELLEATLKSETYIVADTENLYTLSTTSTVKNGDAVAAITKGELVVVNTNGSYTFKGTLQDEQGEEYNIDYTQTIDIEPIYDVTYEVQNGWYWGDNIFDHPNVAEYMTYFTQGDTNQYGELKEDGDGYYISLSFFDEMAPKAWEAKVPVKTFKASTAYEVGTFRVGSKEAIENGDYDYSFASFQHNDQAAGIKDELYILDGAIKVMDNEKGQEIRFNILLEDGTRHLGKYIGKVKQGDEYTISTLRADKTVSKLTQGFLEYKGKSPITGKDNNRWDIYLYSETLTPTPGAYFEVNGIGEWMRVRLFTDINTTTDIPVGEYPIGEEIVGNAGLGGGSEVGLDWGTWFFEQAINKDGDLATTNYAPTRTGTVKIEKTGDQYTITVNAIDDRENKITASYTGALEFVNNANRAAAKQTKATKKSYNKGKKFDAAKNSRK</sequence>
<evidence type="ECO:0000256" key="1">
    <source>
        <dbReference type="SAM" id="MobiDB-lite"/>
    </source>
</evidence>
<dbReference type="GeneID" id="93528177"/>
<organism evidence="3 4">
    <name type="scientific">Myroides odoratus</name>
    <name type="common">Flavobacterium odoratum</name>
    <dbReference type="NCBI Taxonomy" id="256"/>
    <lineage>
        <taxon>Bacteria</taxon>
        <taxon>Pseudomonadati</taxon>
        <taxon>Bacteroidota</taxon>
        <taxon>Flavobacteriia</taxon>
        <taxon>Flavobacteriales</taxon>
        <taxon>Flavobacteriaceae</taxon>
        <taxon>Myroides</taxon>
    </lineage>
</organism>
<feature type="compositionally biased region" description="Basic residues" evidence="1">
    <location>
        <begin position="495"/>
        <end position="504"/>
    </location>
</feature>
<proteinExistence type="predicted"/>
<dbReference type="RefSeq" id="WP_002985868.1">
    <property type="nucleotide sequence ID" value="NZ_CP068108.1"/>
</dbReference>